<dbReference type="SUPFAM" id="SSF56672">
    <property type="entry name" value="DNA/RNA polymerases"/>
    <property type="match status" value="1"/>
</dbReference>
<proteinExistence type="predicted"/>
<sequence>MELDYNELHYSRRIHGTEKVESLDDKRFREIMESIIHLNNSGNREAPLPFKTDDVSLPNNRQQCPRRLLSLKRKLERNNQTKPVYSEFMQKLIDKNHASRVPANEITTQTGKAWYFPHFDVYHRKKPNQIRVVFDCSAVFDDESLNKHLLQGPDLMNALLGVLLRFRKENIAFTCDAEQMFHIFFVDPDNRDFLRFHWFEGNDLDGHIVEYRMKVHLFGVVSSPGVANYCLQETARAGRQEFGDEATEFLLQDFYVDDGLKSVPTVEDAISLIKKVKAMCDAKKLRLHKFTNNSKAVLEAIHIDDRAKDLKDLDLRYDTLPIQRSLGTFWCIENDTLGFRIELKDKPLTRRGILSTTSSVYDPLGIVATVILVSEQILQSLCRQGIDWDNHVPDDIAMRWEKWRSELHLLEKAKINRCLKPAGFGTPVKAEIRSFAYACENGLGQVSYLRFVNAHDEVHVSFLMAKSRVAPLISIPRMELTAVVVSFNVTNMLKSELSYEDLKCAYYTDSEIVVGYTCINNNARRFHVYVGNRVQYIRDHTDPEQWHHIQGSQNLADEASRSMSAQELLDNPRWLKGPSFLWEAEVPLINQSGSRFNVADNYIEVKVHHQEVQASATLITAKAKDQHPAVLQYIGRFSNWHKAKSWISTIRRGINRLRKRKVHQSTFRRTKSTVYPQIHQSRTCKPQNSL</sequence>
<reference evidence="2" key="1">
    <citation type="submission" date="2025-08" db="UniProtKB">
        <authorList>
            <consortium name="RefSeq"/>
        </authorList>
    </citation>
    <scope>IDENTIFICATION</scope>
    <source>
        <tissue evidence="2">Tentacle</tissue>
    </source>
</reference>
<gene>
    <name evidence="2" type="primary">LOC116299455</name>
</gene>
<dbReference type="Proteomes" id="UP000515163">
    <property type="component" value="Unplaced"/>
</dbReference>
<dbReference type="Gene3D" id="3.30.70.270">
    <property type="match status" value="1"/>
</dbReference>
<dbReference type="InterPro" id="IPR043502">
    <property type="entry name" value="DNA/RNA_pol_sf"/>
</dbReference>
<dbReference type="KEGG" id="aten:116299455"/>
<organism evidence="1 2">
    <name type="scientific">Actinia tenebrosa</name>
    <name type="common">Australian red waratah sea anemone</name>
    <dbReference type="NCBI Taxonomy" id="6105"/>
    <lineage>
        <taxon>Eukaryota</taxon>
        <taxon>Metazoa</taxon>
        <taxon>Cnidaria</taxon>
        <taxon>Anthozoa</taxon>
        <taxon>Hexacorallia</taxon>
        <taxon>Actiniaria</taxon>
        <taxon>Actiniidae</taxon>
        <taxon>Actinia</taxon>
    </lineage>
</organism>
<evidence type="ECO:0000313" key="2">
    <source>
        <dbReference type="RefSeq" id="XP_031563973.1"/>
    </source>
</evidence>
<accession>A0A6P8I7K0</accession>
<dbReference type="GeneID" id="116299455"/>
<dbReference type="InterPro" id="IPR043128">
    <property type="entry name" value="Rev_trsase/Diguanyl_cyclase"/>
</dbReference>
<dbReference type="RefSeq" id="XP_031563973.1">
    <property type="nucleotide sequence ID" value="XM_031708113.1"/>
</dbReference>
<dbReference type="InParanoid" id="A0A6P8I7K0"/>
<dbReference type="Pfam" id="PF05380">
    <property type="entry name" value="Peptidase_A17"/>
    <property type="match status" value="1"/>
</dbReference>
<dbReference type="OrthoDB" id="5984834at2759"/>
<dbReference type="PANTHER" id="PTHR47331">
    <property type="entry name" value="PHD-TYPE DOMAIN-CONTAINING PROTEIN"/>
    <property type="match status" value="1"/>
</dbReference>
<name>A0A6P8I7K0_ACTTE</name>
<dbReference type="AlphaFoldDB" id="A0A6P8I7K0"/>
<keyword evidence="1" id="KW-1185">Reference proteome</keyword>
<protein>
    <submittedName>
        <fullName evidence="2">Uncharacterized protein LOC116299455</fullName>
    </submittedName>
</protein>
<dbReference type="Gene3D" id="3.10.10.10">
    <property type="entry name" value="HIV Type 1 Reverse Transcriptase, subunit A, domain 1"/>
    <property type="match status" value="1"/>
</dbReference>
<dbReference type="PANTHER" id="PTHR47331:SF6">
    <property type="entry name" value="DOUBLECORTIN DOMAIN-CONTAINING PROTEIN"/>
    <property type="match status" value="1"/>
</dbReference>
<dbReference type="InterPro" id="IPR008042">
    <property type="entry name" value="Retrotrans_Pao"/>
</dbReference>
<evidence type="ECO:0000313" key="1">
    <source>
        <dbReference type="Proteomes" id="UP000515163"/>
    </source>
</evidence>